<dbReference type="Bgee" id="ENSSSAG00000005766">
    <property type="expression patterns" value="Expressed in mesonephros and 16 other cell types or tissues"/>
</dbReference>
<name>A0A1S3SPQ2_SALSA</name>
<protein>
    <submittedName>
        <fullName evidence="6 7">Protein FAM161B-like</fullName>
    </submittedName>
</protein>
<dbReference type="Pfam" id="PF10595">
    <property type="entry name" value="FAM161A_B"/>
    <property type="match status" value="1"/>
</dbReference>
<dbReference type="InterPro" id="IPR019579">
    <property type="entry name" value="FAM161A/B"/>
</dbReference>
<dbReference type="KEGG" id="sasa:106611030"/>
<dbReference type="OMA" id="KCQAMHK"/>
<evidence type="ECO:0000313" key="5">
    <source>
        <dbReference type="Proteomes" id="UP001652741"/>
    </source>
</evidence>
<feature type="coiled-coil region" evidence="3">
    <location>
        <begin position="466"/>
        <end position="493"/>
    </location>
</feature>
<dbReference type="GO" id="GO:0044782">
    <property type="term" value="P:cilium organization"/>
    <property type="evidence" value="ECO:0007669"/>
    <property type="project" value="TreeGrafter"/>
</dbReference>
<feature type="compositionally biased region" description="Low complexity" evidence="4">
    <location>
        <begin position="358"/>
        <end position="370"/>
    </location>
</feature>
<dbReference type="RefSeq" id="XP_014066315.1">
    <property type="nucleotide sequence ID" value="XM_014210840.1"/>
</dbReference>
<gene>
    <name evidence="6 7" type="primary">LOC106611030</name>
</gene>
<dbReference type="RefSeq" id="XP_014066316.1">
    <property type="nucleotide sequence ID" value="XM_014210841.1"/>
</dbReference>
<evidence type="ECO:0000256" key="1">
    <source>
        <dbReference type="ARBA" id="ARBA00006663"/>
    </source>
</evidence>
<evidence type="ECO:0000256" key="2">
    <source>
        <dbReference type="ARBA" id="ARBA00023054"/>
    </source>
</evidence>
<dbReference type="Proteomes" id="UP001652741">
    <property type="component" value="Chromosome ssa09"/>
</dbReference>
<feature type="compositionally biased region" description="Polar residues" evidence="4">
    <location>
        <begin position="89"/>
        <end position="104"/>
    </location>
</feature>
<feature type="compositionally biased region" description="Basic and acidic residues" evidence="4">
    <location>
        <begin position="560"/>
        <end position="587"/>
    </location>
</feature>
<keyword evidence="2 3" id="KW-0175">Coiled coil</keyword>
<dbReference type="PaxDb" id="8030-ENSSSAP00000011636"/>
<proteinExistence type="inferred from homology"/>
<evidence type="ECO:0000313" key="7">
    <source>
        <dbReference type="RefSeq" id="XP_014066316.1"/>
    </source>
</evidence>
<feature type="compositionally biased region" description="Low complexity" evidence="4">
    <location>
        <begin position="126"/>
        <end position="139"/>
    </location>
</feature>
<comment type="similarity">
    <text evidence="1">Belongs to the FAM161 family.</text>
</comment>
<dbReference type="GO" id="GO:0005856">
    <property type="term" value="C:cytoskeleton"/>
    <property type="evidence" value="ECO:0007669"/>
    <property type="project" value="UniProtKB-ARBA"/>
</dbReference>
<reference evidence="6 7" key="1">
    <citation type="submission" date="2025-04" db="UniProtKB">
        <authorList>
            <consortium name="RefSeq"/>
        </authorList>
    </citation>
    <scope>IDENTIFICATION</scope>
    <source>
        <tissue evidence="6 7">Muscle</tissue>
    </source>
</reference>
<feature type="compositionally biased region" description="Polar residues" evidence="4">
    <location>
        <begin position="114"/>
        <end position="125"/>
    </location>
</feature>
<feature type="region of interest" description="Disordered" evidence="4">
    <location>
        <begin position="426"/>
        <end position="446"/>
    </location>
</feature>
<organism evidence="5 7">
    <name type="scientific">Salmo salar</name>
    <name type="common">Atlantic salmon</name>
    <dbReference type="NCBI Taxonomy" id="8030"/>
    <lineage>
        <taxon>Eukaryota</taxon>
        <taxon>Metazoa</taxon>
        <taxon>Chordata</taxon>
        <taxon>Craniata</taxon>
        <taxon>Vertebrata</taxon>
        <taxon>Euteleostomi</taxon>
        <taxon>Actinopterygii</taxon>
        <taxon>Neopterygii</taxon>
        <taxon>Teleostei</taxon>
        <taxon>Protacanthopterygii</taxon>
        <taxon>Salmoniformes</taxon>
        <taxon>Salmonidae</taxon>
        <taxon>Salmoninae</taxon>
        <taxon>Salmo</taxon>
    </lineage>
</organism>
<dbReference type="PANTHER" id="PTHR21501:SF4">
    <property type="entry name" value="PROTEIN FAM161B"/>
    <property type="match status" value="1"/>
</dbReference>
<evidence type="ECO:0000256" key="4">
    <source>
        <dbReference type="SAM" id="MobiDB-lite"/>
    </source>
</evidence>
<dbReference type="AlphaFoldDB" id="A0A1S3SPQ2"/>
<dbReference type="PANTHER" id="PTHR21501">
    <property type="entry name" value="PROTEIN FAM-161"/>
    <property type="match status" value="1"/>
</dbReference>
<feature type="region of interest" description="Disordered" evidence="4">
    <location>
        <begin position="358"/>
        <end position="379"/>
    </location>
</feature>
<dbReference type="STRING" id="8030.ENSSSAP00000011636"/>
<dbReference type="GO" id="GO:0005929">
    <property type="term" value="C:cilium"/>
    <property type="evidence" value="ECO:0007669"/>
    <property type="project" value="TreeGrafter"/>
</dbReference>
<feature type="region of interest" description="Disordered" evidence="4">
    <location>
        <begin position="547"/>
        <end position="587"/>
    </location>
</feature>
<feature type="compositionally biased region" description="Basic and acidic residues" evidence="4">
    <location>
        <begin position="75"/>
        <end position="86"/>
    </location>
</feature>
<feature type="compositionally biased region" description="Acidic residues" evidence="4">
    <location>
        <begin position="547"/>
        <end position="559"/>
    </location>
</feature>
<feature type="compositionally biased region" description="Basic and acidic residues" evidence="4">
    <location>
        <begin position="43"/>
        <end position="65"/>
    </location>
</feature>
<evidence type="ECO:0000256" key="3">
    <source>
        <dbReference type="SAM" id="Coils"/>
    </source>
</evidence>
<accession>A0A1S3SPQ2</accession>
<sequence>MLGSGGHTAARMQEQRNMADLQAFLEDGLSSELLLQHQLQEMKEAHKQQLQETESRQREGLEKRIQQNSMLSAGFDRKSSADRQLDEFFSSQARGPRKSSSMSELMSGRRSTFRKSPQLRQSGRFVTSSAAWASATTVSHRGPQHLQHQGPTETEQLQLSKEEKEEAECQRKFRAVPVPGHVFLPLYDEMSQVRQKERKEGHEQRRDFLLSMQKPFSFLERDEKKREKLMQMISTVAQNQKATNVRKPIPKAIKDHAVSEHLKEEELRRKVRIQLRAQETLRKSTAPIGNQTHTENPEPRTAQRTKKEVLAFLDQKPTFQPKTNSQVPDFDRLHKAFQRESLKRAERKNVTKCQPFHLRTSTLPSRPSRSSSEKEQEPIVSAVLKRSNSFGGLTSLSADTLPTYITDAARKRCMAIRKSVEQKESKEQESAEWMRRHRKRSQAMKKTVAVRAKVMDPHCSLKEVYHEKLKQHREADQQRTREYKKELQDMKARVTVRPYLFEQVSQKNAKADAERKYRDKLREAGLNEQFVKTKGEEFGTAPVFILDDNDDVDDQSVESDMEKRDGNVDVGEKIEEVEEESVKTRVE</sequence>
<evidence type="ECO:0000313" key="6">
    <source>
        <dbReference type="RefSeq" id="XP_014066315.1"/>
    </source>
</evidence>
<dbReference type="OrthoDB" id="2150121at2759"/>
<keyword evidence="5" id="KW-1185">Reference proteome</keyword>
<dbReference type="InterPro" id="IPR051655">
    <property type="entry name" value="FAM161"/>
</dbReference>
<feature type="region of interest" description="Disordered" evidence="4">
    <location>
        <begin position="43"/>
        <end position="165"/>
    </location>
</feature>